<reference evidence="2 3" key="1">
    <citation type="submission" date="2017-06" db="EMBL/GenBank/DDBJ databases">
        <authorList>
            <person name="Kim H.J."/>
            <person name="Triplett B.A."/>
        </authorList>
    </citation>
    <scope>NUCLEOTIDE SEQUENCE [LARGE SCALE GENOMIC DNA]</scope>
    <source>
        <strain evidence="2 3">SCA</strain>
    </source>
</reference>
<evidence type="ECO:0000256" key="1">
    <source>
        <dbReference type="SAM" id="MobiDB-lite"/>
    </source>
</evidence>
<proteinExistence type="predicted"/>
<dbReference type="Proteomes" id="UP000198304">
    <property type="component" value="Unassembled WGS sequence"/>
</dbReference>
<protein>
    <submittedName>
        <fullName evidence="2">Uncharacterized protein</fullName>
    </submittedName>
</protein>
<evidence type="ECO:0000313" key="2">
    <source>
        <dbReference type="EMBL" id="SNS21669.1"/>
    </source>
</evidence>
<organism evidence="2 3">
    <name type="scientific">Anaerovirgula multivorans</name>
    <dbReference type="NCBI Taxonomy" id="312168"/>
    <lineage>
        <taxon>Bacteria</taxon>
        <taxon>Bacillati</taxon>
        <taxon>Bacillota</taxon>
        <taxon>Clostridia</taxon>
        <taxon>Peptostreptococcales</taxon>
        <taxon>Natronincolaceae</taxon>
        <taxon>Anaerovirgula</taxon>
    </lineage>
</organism>
<name>A0A239CP03_9FIRM</name>
<feature type="compositionally biased region" description="Polar residues" evidence="1">
    <location>
        <begin position="57"/>
        <end position="69"/>
    </location>
</feature>
<dbReference type="EMBL" id="FZOJ01000006">
    <property type="protein sequence ID" value="SNS21669.1"/>
    <property type="molecule type" value="Genomic_DNA"/>
</dbReference>
<dbReference type="AlphaFoldDB" id="A0A239CP03"/>
<keyword evidence="3" id="KW-1185">Reference proteome</keyword>
<feature type="compositionally biased region" description="Low complexity" evidence="1">
    <location>
        <begin position="42"/>
        <end position="56"/>
    </location>
</feature>
<evidence type="ECO:0000313" key="3">
    <source>
        <dbReference type="Proteomes" id="UP000198304"/>
    </source>
</evidence>
<accession>A0A239CP03</accession>
<gene>
    <name evidence="2" type="ORF">SAMN05446037_100667</name>
</gene>
<sequence>MARYPTIKEVMDAGIIEYKKADGSTVTRGQVAGTHKIVRQPSSYGSNNGSSSTSSTQGNAWTGRSSNVVTPRDSANGIVQSIDHMSWQESRTHVRSIVDKIHGLDWVGDNSVVFTDSQGRQYLMFLRDPKTLQYFYSLIYEGNDASVLSHASKVYATFNKTYPTLTKLLSEVTAGDLSDAGIYLSDGSNGSQNIEIKDGLVHIPLSGGSVAHVPYYRAFNVTTKFDYDSEAGRIYNPVSKSTVDYGGDFVYYDGVSHHAYHDGAVVYRDIASSSYGPISYSEFLSVYSGYGYNYGQQKINGGGYITFDSTSTPHRDNDIAYKAIDIWTIDSHRFDLDIDYNTYLRQLGDSFGRGIFKVHLVKYDGLDWKIVDTIIDVNGNIGCVSVNPSTLCDPGKISKSYNNMQAGEYGLVLELEDTYEDMNKDANGINFYGSVKYSLNILGTAQQTAKDNTQVLVKVIDLSTNNVISENTYGEVMGQHINFTVPTDKTYRVVYYLMKDFGTAGGIKDKGGGFTLSGLTLTEQLQEVPITDIPADYKGAEFKVADLADFLKTPSPDTFKAQDNVQVGRWLWLDAIKVERHKEGTLGDHLQDGMCYPDGIRLFLDNVSSSSSGANSYFKNRHDDILFDGGRIELDVTNPFDDPVELTFSYHTENIMNECEGMPLFEFFNGMFWIDGYDYEKVKEYKDSRFEAINFRLYEYEPIYGGGCSGSNITVDVDGMTETYTDEGVYEFHFDGLPDSFEVSISTEQKGEVLNGIDFRTLFVINNFVVEGCYELVASPFSSKLDFYINGALKNSLEHEKSGEVAHPVNKGLNKYRWVFQNDNDDYTWDYAKINWLRLTNWVCDDVMVTPYCEPKGGDKCVEALIGCLLDLLPAEGCAIVRHVDIDTGQVLLRQEFKDLKEGNRTFEAITINHYELRDDASKSMYVPKDDVCAEVEFKYKRTTIKDPVLDCIEVQHIDVTTSQLLETEYLFNLMPGVYTVSKKEYDGYKFVGAEESYNVNIVLLEEESDKCQIFTFEYEPVIEGCSIGKKIWLFT</sequence>
<feature type="region of interest" description="Disordered" evidence="1">
    <location>
        <begin position="33"/>
        <end position="73"/>
    </location>
</feature>